<dbReference type="SUPFAM" id="SSF52540">
    <property type="entry name" value="P-loop containing nucleoside triphosphate hydrolases"/>
    <property type="match status" value="1"/>
</dbReference>
<keyword evidence="3" id="KW-1185">Reference proteome</keyword>
<dbReference type="Gene3D" id="3.40.50.300">
    <property type="entry name" value="P-loop containing nucleotide triphosphate hydrolases"/>
    <property type="match status" value="1"/>
</dbReference>
<dbReference type="PANTHER" id="PTHR42759:SF1">
    <property type="entry name" value="MAGNESIUM-CHELATASE SUBUNIT CHLD"/>
    <property type="match status" value="1"/>
</dbReference>
<dbReference type="PANTHER" id="PTHR42759">
    <property type="entry name" value="MOXR FAMILY PROTEIN"/>
    <property type="match status" value="1"/>
</dbReference>
<accession>A0ABS9T6R6</accession>
<gene>
    <name evidence="2" type="ORF">MMF94_00885</name>
</gene>
<dbReference type="EMBL" id="JAKXMK010000001">
    <property type="protein sequence ID" value="MCH6164220.1"/>
    <property type="molecule type" value="Genomic_DNA"/>
</dbReference>
<name>A0ABS9T6R6_9PSEU</name>
<reference evidence="2 3" key="1">
    <citation type="submission" date="2022-03" db="EMBL/GenBank/DDBJ databases">
        <title>Pseudonocardia alaer sp. nov., a novel actinomycete isolated from reed forest soil.</title>
        <authorList>
            <person name="Wang L."/>
        </authorList>
    </citation>
    <scope>NUCLEOTIDE SEQUENCE [LARGE SCALE GENOMIC DNA]</scope>
    <source>
        <strain evidence="2 3">Y-16303</strain>
    </source>
</reference>
<dbReference type="Pfam" id="PF07728">
    <property type="entry name" value="AAA_5"/>
    <property type="match status" value="1"/>
</dbReference>
<evidence type="ECO:0000313" key="3">
    <source>
        <dbReference type="Proteomes" id="UP001299970"/>
    </source>
</evidence>
<evidence type="ECO:0000259" key="1">
    <source>
        <dbReference type="Pfam" id="PF07728"/>
    </source>
</evidence>
<dbReference type="InterPro" id="IPR050764">
    <property type="entry name" value="CbbQ/NirQ/NorQ/GpvN"/>
</dbReference>
<sequence>MTTPAAPATPSANGSRRDAIARGVVGRRRELDLVLAAVTAGRDILLEGPPGTSKSTLLRAITGQWGVPFVLVEGNAELTPARLVGHHNPARVLREDYSAENFVPGPLVEAMQGGGFLYIEELNRAPEDTLNVLLAAMAEREVTVPRVGLIRGLPTFRVLASMNPFDDIGTARISDSVYDRWCRLAVGYQDEADERAIVAVRTGCDDDRLIADGVALTRATRSHPDLRRGSSVRGAIDLVAIAVELAALGSYGTGDEIDRPRVVLDAALLALSARIGVDEASEATPEQVITQIWENHFFSRPGVQRRVPIA</sequence>
<dbReference type="CDD" id="cd00009">
    <property type="entry name" value="AAA"/>
    <property type="match status" value="1"/>
</dbReference>
<dbReference type="Proteomes" id="UP001299970">
    <property type="component" value="Unassembled WGS sequence"/>
</dbReference>
<proteinExistence type="predicted"/>
<dbReference type="InterPro" id="IPR011704">
    <property type="entry name" value="ATPase_dyneun-rel_AAA"/>
</dbReference>
<dbReference type="RefSeq" id="WP_241034248.1">
    <property type="nucleotide sequence ID" value="NZ_BAAAJF010000034.1"/>
</dbReference>
<dbReference type="InterPro" id="IPR027417">
    <property type="entry name" value="P-loop_NTPase"/>
</dbReference>
<protein>
    <submittedName>
        <fullName evidence="2">MoxR family ATPase</fullName>
    </submittedName>
</protein>
<dbReference type="PIRSF" id="PIRSF002849">
    <property type="entry name" value="AAA_ATPase_chaperone_MoxR_prd"/>
    <property type="match status" value="1"/>
</dbReference>
<comment type="caution">
    <text evidence="2">The sequence shown here is derived from an EMBL/GenBank/DDBJ whole genome shotgun (WGS) entry which is preliminary data.</text>
</comment>
<organism evidence="2 3">
    <name type="scientific">Pseudonocardia alaniniphila</name>
    <dbReference type="NCBI Taxonomy" id="75291"/>
    <lineage>
        <taxon>Bacteria</taxon>
        <taxon>Bacillati</taxon>
        <taxon>Actinomycetota</taxon>
        <taxon>Actinomycetes</taxon>
        <taxon>Pseudonocardiales</taxon>
        <taxon>Pseudonocardiaceae</taxon>
        <taxon>Pseudonocardia</taxon>
    </lineage>
</organism>
<evidence type="ECO:0000313" key="2">
    <source>
        <dbReference type="EMBL" id="MCH6164220.1"/>
    </source>
</evidence>
<feature type="domain" description="ATPase dynein-related AAA" evidence="1">
    <location>
        <begin position="43"/>
        <end position="180"/>
    </location>
</feature>